<evidence type="ECO:0000259" key="20">
    <source>
        <dbReference type="PROSITE" id="PS50235"/>
    </source>
</evidence>
<dbReference type="PRINTS" id="PR01438">
    <property type="entry name" value="UNVRSLSTRESS"/>
</dbReference>
<dbReference type="Pfam" id="PF00005">
    <property type="entry name" value="ABC_tran"/>
    <property type="match status" value="1"/>
</dbReference>
<accession>A0A9P7ZZK6</accession>
<dbReference type="FunFam" id="1.20.1560.10:FF:000006">
    <property type="entry name" value="ATP-binding cassette, sub-family C (CFTR/MRP), member 9"/>
    <property type="match status" value="1"/>
</dbReference>
<dbReference type="HAMAP" id="MF_03182">
    <property type="entry name" value="PAN2"/>
    <property type="match status" value="1"/>
</dbReference>
<dbReference type="InterPro" id="IPR011527">
    <property type="entry name" value="ABC1_TM_dom"/>
</dbReference>
<dbReference type="InterPro" id="IPR028881">
    <property type="entry name" value="PAN2_UCH_dom"/>
</dbReference>
<dbReference type="Gene3D" id="2.130.10.10">
    <property type="entry name" value="YVTN repeat-like/Quinoprotein amine dehydrogenase"/>
    <property type="match status" value="1"/>
</dbReference>
<keyword evidence="6 16" id="KW-0507">mRNA processing</keyword>
<dbReference type="InterPro" id="IPR036640">
    <property type="entry name" value="ABC1_TM_sf"/>
</dbReference>
<dbReference type="PANTHER" id="PTHR15728:SF0">
    <property type="entry name" value="PAN2-PAN3 DEADENYLATION COMPLEX CATALYTIC SUBUNIT PAN2"/>
    <property type="match status" value="1"/>
</dbReference>
<feature type="compositionally biased region" description="Basic and acidic residues" evidence="18">
    <location>
        <begin position="83"/>
        <end position="93"/>
    </location>
</feature>
<dbReference type="InterPro" id="IPR013520">
    <property type="entry name" value="Ribonucl_H"/>
</dbReference>
<evidence type="ECO:0000256" key="2">
    <source>
        <dbReference type="ARBA" id="ARBA00004496"/>
    </source>
</evidence>
<gene>
    <name evidence="16" type="primary">PAN2</name>
    <name evidence="22" type="ORF">KVV02_004478</name>
</gene>
<feature type="compositionally biased region" description="Polar residues" evidence="18">
    <location>
        <begin position="1507"/>
        <end position="1522"/>
    </location>
</feature>
<dbReference type="Gene3D" id="1.20.1560.10">
    <property type="entry name" value="ABC transporter type 1, transmembrane domain"/>
    <property type="match status" value="2"/>
</dbReference>
<dbReference type="SMART" id="SM00479">
    <property type="entry name" value="EXOIII"/>
    <property type="match status" value="1"/>
</dbReference>
<keyword evidence="7 19" id="KW-0812">Transmembrane</keyword>
<feature type="binding site" evidence="16">
    <location>
        <position position="1409"/>
    </location>
    <ligand>
        <name>a divalent metal cation</name>
        <dbReference type="ChEBI" id="CHEBI:60240"/>
        <note>catalytic</note>
    </ligand>
</feature>
<feature type="region of interest" description="Disordered" evidence="18">
    <location>
        <begin position="1959"/>
        <end position="1989"/>
    </location>
</feature>
<feature type="region of interest" description="Disordered" evidence="18">
    <location>
        <begin position="1456"/>
        <end position="1543"/>
    </location>
</feature>
<feature type="compositionally biased region" description="Acidic residues" evidence="18">
    <location>
        <begin position="55"/>
        <end position="67"/>
    </location>
</feature>
<feature type="transmembrane region" description="Helical" evidence="19">
    <location>
        <begin position="1740"/>
        <end position="1762"/>
    </location>
</feature>
<feature type="compositionally biased region" description="Basic residues" evidence="18">
    <location>
        <begin position="38"/>
        <end position="47"/>
    </location>
</feature>
<evidence type="ECO:0000256" key="18">
    <source>
        <dbReference type="SAM" id="MobiDB-lite"/>
    </source>
</evidence>
<dbReference type="Proteomes" id="UP000717515">
    <property type="component" value="Unassembled WGS sequence"/>
</dbReference>
<evidence type="ECO:0000313" key="22">
    <source>
        <dbReference type="EMBL" id="KAG9320086.1"/>
    </source>
</evidence>
<comment type="cofactor">
    <cofactor evidence="16">
        <name>a divalent metal cation</name>
        <dbReference type="ChEBI" id="CHEBI:60240"/>
    </cofactor>
    <text evidence="16">Binds 2 metal cations per subunit in the catalytic exonuclease domain.</text>
</comment>
<dbReference type="InterPro" id="IPR014729">
    <property type="entry name" value="Rossmann-like_a/b/a_fold"/>
</dbReference>
<dbReference type="EMBL" id="JAIFTL010000330">
    <property type="protein sequence ID" value="KAG9320086.1"/>
    <property type="molecule type" value="Genomic_DNA"/>
</dbReference>
<evidence type="ECO:0000256" key="4">
    <source>
        <dbReference type="ARBA" id="ARBA00022490"/>
    </source>
</evidence>
<evidence type="ECO:0000256" key="5">
    <source>
        <dbReference type="ARBA" id="ARBA00022574"/>
    </source>
</evidence>
<feature type="transmembrane region" description="Helical" evidence="19">
    <location>
        <begin position="2311"/>
        <end position="2333"/>
    </location>
</feature>
<dbReference type="SUPFAM" id="SSF52540">
    <property type="entry name" value="P-loop containing nucleoside triphosphate hydrolases"/>
    <property type="match status" value="2"/>
</dbReference>
<evidence type="ECO:0000256" key="15">
    <source>
        <dbReference type="ARBA" id="ARBA00023136"/>
    </source>
</evidence>
<keyword evidence="15 19" id="KW-0472">Membrane</keyword>
<feature type="compositionally biased region" description="Polar residues" evidence="18">
    <location>
        <begin position="2105"/>
        <end position="2116"/>
    </location>
</feature>
<evidence type="ECO:0000256" key="10">
    <source>
        <dbReference type="ARBA" id="ARBA00022741"/>
    </source>
</evidence>
<feature type="region of interest" description="Disordered" evidence="18">
    <location>
        <begin position="3442"/>
        <end position="3462"/>
    </location>
</feature>
<keyword evidence="17" id="KW-0175">Coiled coil</keyword>
<keyword evidence="5" id="KW-0853">WD repeat</keyword>
<feature type="binding site" evidence="16">
    <location>
        <position position="1356"/>
    </location>
    <ligand>
        <name>a divalent metal cation</name>
        <dbReference type="ChEBI" id="CHEBI:60240"/>
        <note>catalytic</note>
    </ligand>
</feature>
<dbReference type="GO" id="GO:0016887">
    <property type="term" value="F:ATP hydrolysis activity"/>
    <property type="evidence" value="ECO:0007669"/>
    <property type="project" value="InterPro"/>
</dbReference>
<dbReference type="Pfam" id="PF13423">
    <property type="entry name" value="UCH_1"/>
    <property type="match status" value="1"/>
</dbReference>
<protein>
    <recommendedName>
        <fullName evidence="16">PAN2-PAN3 deadenylation complex catalytic subunit PAN2</fullName>
        <ecNumber evidence="16">3.1.13.4</ecNumber>
    </recommendedName>
    <alternativeName>
        <fullName evidence="16">PAB1P-dependent poly(A)-specific ribonuclease</fullName>
    </alternativeName>
    <alternativeName>
        <fullName evidence="16">Poly(A)-nuclease deadenylation complex subunit 2</fullName>
        <shortName evidence="16">PAN deadenylation complex subunit 2</shortName>
    </alternativeName>
</protein>
<dbReference type="PANTHER" id="PTHR15728">
    <property type="entry name" value="DEADENYLATION COMPLEX CATALYTIC SUBUNIT PAN2"/>
    <property type="match status" value="1"/>
</dbReference>
<keyword evidence="11 16" id="KW-0378">Hydrolase</keyword>
<dbReference type="Gene3D" id="3.30.420.10">
    <property type="entry name" value="Ribonuclease H-like superfamily/Ribonuclease H"/>
    <property type="match status" value="1"/>
</dbReference>
<dbReference type="CDD" id="cd06143">
    <property type="entry name" value="PAN2_exo"/>
    <property type="match status" value="1"/>
</dbReference>
<dbReference type="SUPFAM" id="SSF52402">
    <property type="entry name" value="Adenine nucleotide alpha hydrolases-like"/>
    <property type="match status" value="1"/>
</dbReference>
<keyword evidence="10" id="KW-0547">Nucleotide-binding</keyword>
<comment type="activity regulation">
    <text evidence="16">Positively regulated by the regulatory subunit PAN3.</text>
</comment>
<feature type="binding site" evidence="16">
    <location>
        <position position="1248"/>
    </location>
    <ligand>
        <name>a divalent metal cation</name>
        <dbReference type="ChEBI" id="CHEBI:60240"/>
        <note>catalytic</note>
    </ligand>
</feature>
<comment type="caution">
    <text evidence="16">Lacks conserved residue(s) required for the propagation of feature annotation.</text>
</comment>
<reference evidence="22" key="1">
    <citation type="submission" date="2021-07" db="EMBL/GenBank/DDBJ databases">
        <title>Draft genome of Mortierella alpina, strain LL118, isolated from an aspen leaf litter sample.</title>
        <authorList>
            <person name="Yang S."/>
            <person name="Vinatzer B.A."/>
        </authorList>
    </citation>
    <scope>NUCLEOTIDE SEQUENCE</scope>
    <source>
        <strain evidence="22">LL118</strain>
    </source>
</reference>
<dbReference type="FunFam" id="1.20.1560.10:FF:000010">
    <property type="entry name" value="Multidrug resistance-associated ABC transporter"/>
    <property type="match status" value="1"/>
</dbReference>
<dbReference type="PROSITE" id="PS50929">
    <property type="entry name" value="ABC_TM1F"/>
    <property type="match status" value="2"/>
</dbReference>
<dbReference type="InterPro" id="IPR036322">
    <property type="entry name" value="WD40_repeat_dom_sf"/>
</dbReference>
<dbReference type="GO" id="GO:0031251">
    <property type="term" value="C:PAN complex"/>
    <property type="evidence" value="ECO:0007669"/>
    <property type="project" value="UniProtKB-UniRule"/>
</dbReference>
<comment type="subunit">
    <text evidence="16">Forms a heterotrimer with an asymmetric homodimer of the regulatory subunit PAN3 to form the poly(A)-nuclease (PAN) deadenylation complex.</text>
</comment>
<dbReference type="GO" id="GO:0046872">
    <property type="term" value="F:metal ion binding"/>
    <property type="evidence" value="ECO:0007669"/>
    <property type="project" value="UniProtKB-KW"/>
</dbReference>
<dbReference type="Pfam" id="PF00929">
    <property type="entry name" value="RNase_T"/>
    <property type="match status" value="1"/>
</dbReference>
<feature type="compositionally biased region" description="Polar residues" evidence="18">
    <location>
        <begin position="3446"/>
        <end position="3462"/>
    </location>
</feature>
<dbReference type="PROSITE" id="PS50235">
    <property type="entry name" value="USP_3"/>
    <property type="match status" value="1"/>
</dbReference>
<dbReference type="FunFam" id="3.30.420.10:FF:000028">
    <property type="entry name" value="PAN2-PAN3 deadenylation complex catalytic subunit PAN2"/>
    <property type="match status" value="1"/>
</dbReference>
<proteinExistence type="inferred from homology"/>
<evidence type="ECO:0000256" key="1">
    <source>
        <dbReference type="ARBA" id="ARBA00004141"/>
    </source>
</evidence>
<feature type="transmembrane region" description="Helical" evidence="19">
    <location>
        <begin position="1851"/>
        <end position="1875"/>
    </location>
</feature>
<dbReference type="GO" id="GO:0005524">
    <property type="term" value="F:ATP binding"/>
    <property type="evidence" value="ECO:0007669"/>
    <property type="project" value="UniProtKB-KW"/>
</dbReference>
<keyword evidence="14 19" id="KW-1133">Transmembrane helix</keyword>
<dbReference type="InterPro" id="IPR030843">
    <property type="entry name" value="PAN2"/>
</dbReference>
<feature type="coiled-coil region" evidence="17">
    <location>
        <begin position="2867"/>
        <end position="2894"/>
    </location>
</feature>
<feature type="transmembrane region" description="Helical" evidence="19">
    <location>
        <begin position="1664"/>
        <end position="1683"/>
    </location>
</feature>
<evidence type="ECO:0000256" key="13">
    <source>
        <dbReference type="ARBA" id="ARBA00022840"/>
    </source>
</evidence>
<dbReference type="GO" id="GO:0004535">
    <property type="term" value="F:poly(A)-specific ribonuclease activity"/>
    <property type="evidence" value="ECO:0007669"/>
    <property type="project" value="UniProtKB-UniRule"/>
</dbReference>
<dbReference type="InterPro" id="IPR036397">
    <property type="entry name" value="RNaseH_sf"/>
</dbReference>
<feature type="region of interest" description="Disordered" evidence="18">
    <location>
        <begin position="2096"/>
        <end position="2151"/>
    </location>
</feature>
<comment type="function">
    <text evidence="16">Catalytic subunit of the poly(A)-nuclease (PAN) deadenylation complex, one of two cytoplasmic mRNA deadenylases involved in mRNA turnover. PAN specifically shortens poly(A) tails of RNA and the activity is stimulated by poly(A)-binding protein PAB1. PAN deadenylation is followed by rapid degradation of the shortened mRNA tails by the CCR4-NOT complex. Deadenylated mRNAs are then degraded by two alternative mechanisms, namely exosome-mediated 3'-5' exonucleolytic degradation, or deadenlyation-dependent mRNA decaping and subsequent 5'-3' exonucleolytic degradation by XRN1. May also be involved in post-transcriptional maturation of mRNA poly(A) tails.</text>
</comment>
<dbReference type="InterPro" id="IPR048841">
    <property type="entry name" value="PAN2_N"/>
</dbReference>
<evidence type="ECO:0000256" key="11">
    <source>
        <dbReference type="ARBA" id="ARBA00022801"/>
    </source>
</evidence>
<feature type="compositionally biased region" description="Polar residues" evidence="18">
    <location>
        <begin position="1"/>
        <end position="13"/>
    </location>
</feature>
<feature type="compositionally biased region" description="Basic and acidic residues" evidence="18">
    <location>
        <begin position="1960"/>
        <end position="1969"/>
    </location>
</feature>
<dbReference type="InterPro" id="IPR015943">
    <property type="entry name" value="WD40/YVTN_repeat-like_dom_sf"/>
</dbReference>
<feature type="transmembrane region" description="Helical" evidence="19">
    <location>
        <begin position="2219"/>
        <end position="2242"/>
    </location>
</feature>
<evidence type="ECO:0000313" key="23">
    <source>
        <dbReference type="Proteomes" id="UP000717515"/>
    </source>
</evidence>
<dbReference type="SUPFAM" id="SSF50978">
    <property type="entry name" value="WD40 repeat-like"/>
    <property type="match status" value="1"/>
</dbReference>
<dbReference type="Gene3D" id="3.40.50.620">
    <property type="entry name" value="HUPs"/>
    <property type="match status" value="1"/>
</dbReference>
<feature type="coiled-coil region" evidence="17">
    <location>
        <begin position="3269"/>
        <end position="3303"/>
    </location>
</feature>
<dbReference type="Gene3D" id="3.90.70.10">
    <property type="entry name" value="Cysteine proteinases"/>
    <property type="match status" value="1"/>
</dbReference>
<dbReference type="Pfam" id="PF00664">
    <property type="entry name" value="ABC_membrane"/>
    <property type="match status" value="2"/>
</dbReference>
<feature type="transmembrane region" description="Helical" evidence="19">
    <location>
        <begin position="2399"/>
        <end position="2419"/>
    </location>
</feature>
<dbReference type="SUPFAM" id="SSF90123">
    <property type="entry name" value="ABC transporter transmembrane region"/>
    <property type="match status" value="2"/>
</dbReference>
<keyword evidence="12 16" id="KW-0269">Exonuclease</keyword>
<dbReference type="CDD" id="cd23659">
    <property type="entry name" value="USP_At3g01520-like"/>
    <property type="match status" value="1"/>
</dbReference>
<evidence type="ECO:0000256" key="14">
    <source>
        <dbReference type="ARBA" id="ARBA00022989"/>
    </source>
</evidence>
<dbReference type="InterPro" id="IPR028889">
    <property type="entry name" value="USP"/>
</dbReference>
<dbReference type="CDD" id="cd18597">
    <property type="entry name" value="ABC_6TM_YOR1_D1_like"/>
    <property type="match status" value="1"/>
</dbReference>
<feature type="compositionally biased region" description="Acidic residues" evidence="18">
    <location>
        <begin position="107"/>
        <end position="127"/>
    </location>
</feature>
<dbReference type="GO" id="GO:0003676">
    <property type="term" value="F:nucleic acid binding"/>
    <property type="evidence" value="ECO:0007669"/>
    <property type="project" value="InterPro"/>
</dbReference>
<feature type="transmembrane region" description="Helical" evidence="19">
    <location>
        <begin position="1887"/>
        <end position="1914"/>
    </location>
</feature>
<feature type="domain" description="ABC transmembrane type-1" evidence="21">
    <location>
        <begin position="1632"/>
        <end position="1909"/>
    </location>
</feature>
<dbReference type="Gene3D" id="3.40.50.300">
    <property type="entry name" value="P-loop containing nucleotide triphosphate hydrolases"/>
    <property type="match status" value="3"/>
</dbReference>
<comment type="similarity">
    <text evidence="16">Belongs to the peptidase C19 family. PAN2 subfamily.</text>
</comment>
<feature type="domain" description="ABC transmembrane type-1" evidence="21">
    <location>
        <begin position="2180"/>
        <end position="2456"/>
    </location>
</feature>
<evidence type="ECO:0000256" key="12">
    <source>
        <dbReference type="ARBA" id="ARBA00022839"/>
    </source>
</evidence>
<comment type="subcellular location">
    <subcellularLocation>
        <location evidence="2 16">Cytoplasm</location>
    </subcellularLocation>
    <subcellularLocation>
        <location evidence="1">Membrane</location>
        <topology evidence="1">Multi-pass membrane protein</topology>
    </subcellularLocation>
</comment>
<dbReference type="EC" id="3.1.13.4" evidence="16"/>
<comment type="catalytic activity">
    <reaction evidence="16">
        <text>Exonucleolytic cleavage of poly(A) to 5'-AMP.</text>
        <dbReference type="EC" id="3.1.13.4"/>
    </reaction>
</comment>
<keyword evidence="3" id="KW-0813">Transport</keyword>
<dbReference type="InterPro" id="IPR003439">
    <property type="entry name" value="ABC_transporter-like_ATP-bd"/>
</dbReference>
<feature type="compositionally biased region" description="Basic and acidic residues" evidence="18">
    <location>
        <begin position="2118"/>
        <end position="2134"/>
    </location>
</feature>
<feature type="region of interest" description="Disordered" evidence="18">
    <location>
        <begin position="1"/>
        <end position="139"/>
    </location>
</feature>
<dbReference type="GO" id="GO:0140359">
    <property type="term" value="F:ABC-type transporter activity"/>
    <property type="evidence" value="ECO:0007669"/>
    <property type="project" value="InterPro"/>
</dbReference>
<evidence type="ECO:0000256" key="9">
    <source>
        <dbReference type="ARBA" id="ARBA00022723"/>
    </source>
</evidence>
<evidence type="ECO:0000256" key="8">
    <source>
        <dbReference type="ARBA" id="ARBA00022722"/>
    </source>
</evidence>
<feature type="transmembrane region" description="Helical" evidence="19">
    <location>
        <begin position="1768"/>
        <end position="1790"/>
    </location>
</feature>
<dbReference type="CDD" id="cd18606">
    <property type="entry name" value="ABC_6TM_YOR1_D2_like"/>
    <property type="match status" value="1"/>
</dbReference>
<dbReference type="InterPro" id="IPR027417">
    <property type="entry name" value="P-loop_NTPase"/>
</dbReference>
<evidence type="ECO:0000259" key="21">
    <source>
        <dbReference type="PROSITE" id="PS50929"/>
    </source>
</evidence>
<keyword evidence="4 16" id="KW-0963">Cytoplasm</keyword>
<evidence type="ECO:0000256" key="16">
    <source>
        <dbReference type="HAMAP-Rule" id="MF_03182"/>
    </source>
</evidence>
<dbReference type="InterPro" id="IPR006015">
    <property type="entry name" value="Universal_stress_UspA"/>
</dbReference>
<keyword evidence="9 16" id="KW-0479">Metal-binding</keyword>
<comment type="caution">
    <text evidence="22">The sequence shown here is derived from an EMBL/GenBank/DDBJ whole genome shotgun (WGS) entry which is preliminary data.</text>
</comment>
<comment type="domain">
    <text evidence="16">Contains a pseudo-UCH domain. This ubiquitin C-terminal hydrolase (UCH)-like or ubiquitin specific protease (USP)-like domain is predicted to be catalytically inactive because it lacks the active site catalytic triad characteristic of thiol proteases, with residues at the equivalent structural positions that are incompatible with catalysis, and it cannot bind ubiquitin. It functions as a structural scaffold for intra- and intermolecular interactions in the complex.</text>
</comment>
<organism evidence="22 23">
    <name type="scientific">Mortierella alpina</name>
    <name type="common">Oleaginous fungus</name>
    <name type="synonym">Mortierella renispora</name>
    <dbReference type="NCBI Taxonomy" id="64518"/>
    <lineage>
        <taxon>Eukaryota</taxon>
        <taxon>Fungi</taxon>
        <taxon>Fungi incertae sedis</taxon>
        <taxon>Mucoromycota</taxon>
        <taxon>Mortierellomycotina</taxon>
        <taxon>Mortierellomycetes</taxon>
        <taxon>Mortierellales</taxon>
        <taxon>Mortierellaceae</taxon>
        <taxon>Mortierella</taxon>
    </lineage>
</organism>
<dbReference type="GO" id="GO:0006397">
    <property type="term" value="P:mRNA processing"/>
    <property type="evidence" value="ECO:0007669"/>
    <property type="project" value="UniProtKB-KW"/>
</dbReference>
<feature type="domain" description="USP" evidence="20">
    <location>
        <begin position="818"/>
        <end position="1190"/>
    </location>
</feature>
<evidence type="ECO:0000256" key="6">
    <source>
        <dbReference type="ARBA" id="ARBA00022664"/>
    </source>
</evidence>
<evidence type="ECO:0000256" key="7">
    <source>
        <dbReference type="ARBA" id="ARBA00022692"/>
    </source>
</evidence>
<dbReference type="GO" id="GO:0016020">
    <property type="term" value="C:membrane"/>
    <property type="evidence" value="ECO:0007669"/>
    <property type="project" value="UniProtKB-SubCell"/>
</dbReference>
<keyword evidence="8 16" id="KW-0540">Nuclease</keyword>
<evidence type="ECO:0000256" key="17">
    <source>
        <dbReference type="SAM" id="Coils"/>
    </source>
</evidence>
<dbReference type="InterPro" id="IPR012337">
    <property type="entry name" value="RNaseH-like_sf"/>
</dbReference>
<feature type="transmembrane region" description="Helical" evidence="19">
    <location>
        <begin position="2286"/>
        <end position="2305"/>
    </location>
</feature>
<comment type="domain">
    <text evidence="16">The linker, or PAN3 interaction domain (PID), between the WD40 repeats and the pseudo-UCH domain mediates interaction with PAN3.</text>
</comment>
<dbReference type="Pfam" id="PF20770">
    <property type="entry name" value="PAN2_N"/>
    <property type="match status" value="1"/>
</dbReference>
<dbReference type="GO" id="GO:0000932">
    <property type="term" value="C:P-body"/>
    <property type="evidence" value="ECO:0007669"/>
    <property type="project" value="TreeGrafter"/>
</dbReference>
<feature type="compositionally biased region" description="Polar residues" evidence="18">
    <location>
        <begin position="1460"/>
        <end position="1492"/>
    </location>
</feature>
<evidence type="ECO:0000256" key="3">
    <source>
        <dbReference type="ARBA" id="ARBA00022448"/>
    </source>
</evidence>
<evidence type="ECO:0000256" key="19">
    <source>
        <dbReference type="SAM" id="Phobius"/>
    </source>
</evidence>
<feature type="binding site" evidence="16">
    <location>
        <position position="1246"/>
    </location>
    <ligand>
        <name>a divalent metal cation</name>
        <dbReference type="ChEBI" id="CHEBI:60240"/>
        <note>catalytic</note>
    </ligand>
</feature>
<name>A0A9P7ZZK6_MORAP</name>
<feature type="region of interest" description="Disordered" evidence="18">
    <location>
        <begin position="3314"/>
        <end position="3340"/>
    </location>
</feature>
<dbReference type="GO" id="GO:0000289">
    <property type="term" value="P:nuclear-transcribed mRNA poly(A) tail shortening"/>
    <property type="evidence" value="ECO:0007669"/>
    <property type="project" value="UniProtKB-UniRule"/>
</dbReference>
<dbReference type="InterPro" id="IPR050785">
    <property type="entry name" value="PAN2-PAN3_catalytic_subunit"/>
</dbReference>
<dbReference type="SUPFAM" id="SSF54001">
    <property type="entry name" value="Cysteine proteinases"/>
    <property type="match status" value="1"/>
</dbReference>
<keyword evidence="13" id="KW-0067">ATP-binding</keyword>
<dbReference type="InterPro" id="IPR038765">
    <property type="entry name" value="Papain-like_cys_pep_sf"/>
</dbReference>
<dbReference type="SUPFAM" id="SSF53098">
    <property type="entry name" value="Ribonuclease H-like"/>
    <property type="match status" value="1"/>
</dbReference>
<sequence>MSTSDLTIKTGQPTADEEDSSQAMPLSPASVRSYQKNKSQKTKKPAAKGKPPFSDDSEDDEEDEVSYESDKKSDEDDDDEEFDAAHLDPRLEALDGTTKLKTAAEKEQDEEEDEDEQDSSNEDDADSAEVSALGESVSELKLEEDVTSTGMGSAPSVLVTPGSTIFEGEVYQDPTSLGAISSASNLSQEERLQEPVKPHIALPCLVETAKNPARTRITLKYAGNDLIAPKTLEAEQVQKTSTRGRKNYMVATDLSGESWHATEWAITTILRNGDELNVVTIVEDDKSDSKAIKKGVQTEMREDAEKLTKNIHEQLEHTYLKDITVVIHIIAATKSIGAKDLLIEMIDDLEDLSTVIVGSRGRGAIKGLLLGSISNYLVHNSSVPVMVGYISSYYGSGLQRYSSYKAHKGPVRQMMVLDRGVVSIGKDSIHLSNRRGLASWNLTDESAQDLHSMALMGNAEIVAAGQQDKILSINMIRGIVTKKVDTDSEIVVMKKSRLLVCGSTRGDLTLHDPRTLAVEHRIQAHTGTISDLDVSGNLIVTCGFSERQGTLIIDPLVKVYDMRTMRSLAPIPFPNGPSFLKMHPKLSTTICIASQTGQFQMCDVGNLTSGIQFYQINTTSYLNCFDISYSGEMVALGDATNVVHMWGDKQEPQMNHFSNPIDAPTMPIPPSVNVGDNDPLSSIGMPYYQEQLLSAWPAKTIFPVGRKPQPIPPAIIENMKMIDFVGYAPNPGLRLRNQAPSLPKVNLRDTPKFRSEQQKELYFGKRKGSTAAAMDHEEQEENLTSGALPKYYKRVEIKYSKFGVEDFDFGFYNKTQFGGLETHIANSYCNALLQVLFFTPLLRQLAKAHIGQACPRENCLTCELGFLFRMLEDSNGQNCQARNFLRAFSTIPQASALGLFEPDEPDVKTMYSSLIQNFNRFVLEQLHQECSLDRNAPATALTPSSALAPSPIQQVFGMKTANTSICGHCGLEEERITYPFVLDLMWPKPAATVNAHQSSKNHHHHKAKDLLHPMSFSEILKASICRETHNRVWCTQCQQYQPTASRKSLQDLPLVLSINTAVISKDPAPVSSGMFLDENGKGSEWLPLRFTVGVDNKNVQVFENGSSAASSYALHAEYELTAVVSQVQPSGEVAHLVSHVKVFNDNDPEIAEQSPWYIFNDFLVKNVQEGEITQFPGAWKTPSILYYTKVNHGPPPMLLETPTGPDTSILHVDLSISKYRDPNYVFYQLLRPDEIQPDEKLLIAIDTEFVALSREETEIRSDGTKSLLRPPRMSLARVSVLRGNDGPLEYVPFIDDYIATSEPVVDYLTEFSGIQPGDLDPGVSKHTLVPLKVAYKRLRVLVDMGCIFVGHGLRQDFRIINILVPPEQVKDTVDIFHIKNRQRKISLRFLVWYLLHQDIQSETHNSIEDARTALALYKKYLELKENGLFQEVLEDIYNEGRKTNWKPIPGQFPAPWPRTGTPSAVSNATFQNPSRPGTPSTPAGTNVATVTVANGPYPARDGLDNLEPNTCPNDAAKSSLSGQEKHTNRVSQEQGQREGPISPEVRANVISRWTIWWLNDLFRAGFKRQIQEQDLYQIFDRRQARVLGQLLFDNWEAERQRAKTSDRQPSLLRAIIRSFWVRYLPGYVCLELGDMCQISAPLILEKLLRFVQESQSSEISPPAVHGYGLAIAVFICSIVQNCVNQRWNLGSIKTGLYLRTALIDVVFKKATMLSAKSRLLYPDGTIINIMSTDISRIDRAMMPLLITISCPLYIFVIVGLLVNLMGPAALLGAALLMLSNPIQGLGLAMLAPVRKRASEFTDSRIRLSTEILQGIKVIKFFAWERSFLAKLAEIRAKELALVGRILITRGFITATSFAIPVFASAISLVLFSALGHDLKPEIVFPALAYYAIMRVPLLILPNCYTASIDAYVAIKRIQTFLLSDDGAVPVYVDESADAAITLENANFIWETASEVAEPLDPEHAKHSAKDLGGTATQRQDSNDMDAGDESGRTHAAYLRNINLKIARGSLVCVVGPVGSGKSSLLQAMTGNMTLASGNVRPTHLLHVLPDVDYIICMNNGMIAEEGTYQDLMDKGGEFCAFIKQYGGATSVKNETARRGVMGSSRRLSNASIQQGPTDIKKGQKLDNVDDHNARTGDPPVTAEPPKSAAKRMTEEEREVGAVSFHVYGGYFSTIGFGLWAIVGGFYVSQQVCGVVMNYWLSLWSSNTLGLSTAASMGVYVSFAVAQFIFGVSASLALSLTVVRTTRVMHCQAFDKVIHAPLSFFDTTPLGRIQNRFSKDVDALDNIFWQTLNDIFFTLLTVLGSVTLTLIFFPYLLLAIVPMAALYHGISVYYRATSREVKRLDSTLRSVLYAFFSESLAGMGTLKAYNRTEHAIQVNQQKLDLSNRPYYLFQVGTRWLAIRVQALGSLLIFMASMFVVGTRTTINAATAGLVLSALARTAGDLNYLVQCIATLENNMNSAERLVHYIKNLTQEPPSESSSDQKPPATWPMQGTIDFQHVAIRYRPELPPVLRDVTFSVQAGHKIATASVDMATDLLIQKAIRVEFAASTVVTIAHRINTIIDYDRILVMHQGEVAEYDSPQNLLNDPNSAFSKLVSEAGLPVCAEFNIKTILPAKFPFRADVNPVVNAAPRPAGLQEQLENGSKTASTRTHHDLEGLFSPDCMRYFYTAFLGPKGTRSNTGNHPLWDALIAAIGNNPDEPALSSSPMGIACTIAEHMTQLSTALTNMWQGSIYDKSLDYASRILLRLHLASNRELKCKERARTAALRKKEKAAEPKKLSRGIWLLKVRLLCDEVADLLSKRSSNENRFAAIRSRLHTLQQEEPCAIVKRLPPLEQQLRELEARVADQDTANGNDDTGLSCNTIPAVEDLDQLIGEAEDEVEQDDDECEVAESEVATISKAEESEVATVSNAEESEVATISKAEESEVATISKAEESEVATISQAEESEVVTISQAEESEPVTISEVKESVVMTISEERPVQKEPSRQRLRSLQAVLKMLLESPSIQENINSKWVRASGFAKEDFTEKECEVVAHLANTLRPYVPKVKQDDQGRTIRPPAHVAMQASFVSIANSVVRAAGYPEFARSISPQVSAGSTQALNLGAVGLYETFCSVGDFEVMDPEGRPLTSRASVTQPPTNKKVVTGAFLDIKAVDALCRSHGLLFKDRITYVDPYTVHLTGLTGTVIKEDRHPVNSRYERRKKATKDQHRNYWLDAFRESGLTKAEVFEKASALADDVKSQKVVRSKRKKVSSSLQVQTALKDVLKLLNSDTTRSELKEAQQSLRQHREELEPLEEALRLLRSERYKYNKMHKAAVDSGSDLDSTKNEGYPASRSSSSKETIPTWELPACEDKADKTDIRDLIRNARGTNRLVTVAGTDYGLVTMAETVPLTLAQVETHINRFEMLQRPTTIAKASLGYFGNLKGPSQGLVICTQNMSGLSAPGNVSLRTSGDKCSSTRRQPH</sequence>